<evidence type="ECO:0000259" key="5">
    <source>
        <dbReference type="Pfam" id="PF04542"/>
    </source>
</evidence>
<dbReference type="Pfam" id="PF04542">
    <property type="entry name" value="Sigma70_r2"/>
    <property type="match status" value="1"/>
</dbReference>
<dbReference type="Proteomes" id="UP000326837">
    <property type="component" value="Chromosome"/>
</dbReference>
<keyword evidence="2" id="KW-0805">Transcription regulation</keyword>
<protein>
    <recommendedName>
        <fullName evidence="9">RNA polymerase sigma-70 region 2 domain-containing protein</fullName>
    </recommendedName>
</protein>
<dbReference type="PANTHER" id="PTHR43133">
    <property type="entry name" value="RNA POLYMERASE ECF-TYPE SIGMA FACTO"/>
    <property type="match status" value="1"/>
</dbReference>
<evidence type="ECO:0000259" key="6">
    <source>
        <dbReference type="Pfam" id="PF08281"/>
    </source>
</evidence>
<evidence type="ECO:0000313" key="7">
    <source>
        <dbReference type="EMBL" id="BBO36018.1"/>
    </source>
</evidence>
<dbReference type="InterPro" id="IPR036388">
    <property type="entry name" value="WH-like_DNA-bd_sf"/>
</dbReference>
<gene>
    <name evidence="7" type="ORF">PLANPX_5630</name>
</gene>
<dbReference type="AlphaFoldDB" id="A0A5K7XHU1"/>
<dbReference type="PANTHER" id="PTHR43133:SF51">
    <property type="entry name" value="RNA POLYMERASE SIGMA FACTOR"/>
    <property type="match status" value="1"/>
</dbReference>
<dbReference type="GO" id="GO:0016987">
    <property type="term" value="F:sigma factor activity"/>
    <property type="evidence" value="ECO:0007669"/>
    <property type="project" value="UniProtKB-KW"/>
</dbReference>
<dbReference type="Gene3D" id="1.10.10.10">
    <property type="entry name" value="Winged helix-like DNA-binding domain superfamily/Winged helix DNA-binding domain"/>
    <property type="match status" value="1"/>
</dbReference>
<organism evidence="7 8">
    <name type="scientific">Lacipirellula parvula</name>
    <dbReference type="NCBI Taxonomy" id="2650471"/>
    <lineage>
        <taxon>Bacteria</taxon>
        <taxon>Pseudomonadati</taxon>
        <taxon>Planctomycetota</taxon>
        <taxon>Planctomycetia</taxon>
        <taxon>Pirellulales</taxon>
        <taxon>Lacipirellulaceae</taxon>
        <taxon>Lacipirellula</taxon>
    </lineage>
</organism>
<dbReference type="SUPFAM" id="SSF88659">
    <property type="entry name" value="Sigma3 and sigma4 domains of RNA polymerase sigma factors"/>
    <property type="match status" value="1"/>
</dbReference>
<proteinExistence type="inferred from homology"/>
<dbReference type="KEGG" id="lpav:PLANPX_5630"/>
<dbReference type="Gene3D" id="1.10.1740.10">
    <property type="match status" value="1"/>
</dbReference>
<dbReference type="RefSeq" id="WP_152101273.1">
    <property type="nucleotide sequence ID" value="NZ_AP021861.1"/>
</dbReference>
<evidence type="ECO:0000256" key="4">
    <source>
        <dbReference type="ARBA" id="ARBA00023163"/>
    </source>
</evidence>
<dbReference type="SUPFAM" id="SSF88946">
    <property type="entry name" value="Sigma2 domain of RNA polymerase sigma factors"/>
    <property type="match status" value="1"/>
</dbReference>
<dbReference type="InterPro" id="IPR039425">
    <property type="entry name" value="RNA_pol_sigma-70-like"/>
</dbReference>
<reference evidence="8" key="1">
    <citation type="submission" date="2019-10" db="EMBL/GenBank/DDBJ databases">
        <title>Lacipirellula parvula gen. nov., sp. nov., representing a lineage of planctomycetes widespread in freshwater anoxic habitats, and description of the family Lacipirellulaceae.</title>
        <authorList>
            <person name="Dedysh S.N."/>
            <person name="Kulichevskaya I.S."/>
            <person name="Beletsky A.V."/>
            <person name="Rakitin A.L."/>
            <person name="Mardanov A.V."/>
            <person name="Ivanova A.A."/>
            <person name="Saltykova V.X."/>
            <person name="Rijpstra W.I.C."/>
            <person name="Sinninghe Damste J.S."/>
            <person name="Ravin N.V."/>
        </authorList>
    </citation>
    <scope>NUCLEOTIDE SEQUENCE [LARGE SCALE GENOMIC DNA]</scope>
    <source>
        <strain evidence="8">PX69</strain>
    </source>
</reference>
<name>A0A5K7XHU1_9BACT</name>
<keyword evidence="3" id="KW-0731">Sigma factor</keyword>
<dbReference type="InterPro" id="IPR014284">
    <property type="entry name" value="RNA_pol_sigma-70_dom"/>
</dbReference>
<evidence type="ECO:0000256" key="1">
    <source>
        <dbReference type="ARBA" id="ARBA00010641"/>
    </source>
</evidence>
<feature type="domain" description="RNA polymerase sigma factor 70 region 4 type 2" evidence="6">
    <location>
        <begin position="106"/>
        <end position="158"/>
    </location>
</feature>
<keyword evidence="4" id="KW-0804">Transcription</keyword>
<feature type="domain" description="RNA polymerase sigma-70 region 2" evidence="5">
    <location>
        <begin position="20"/>
        <end position="79"/>
    </location>
</feature>
<keyword evidence="8" id="KW-1185">Reference proteome</keyword>
<accession>A0A5K7XHU1</accession>
<sequence length="170" mass="19420">MQESSRDKFVQLLTGSQTSLFSYIAMLIGDVHDANNVLQQANLVLWRKADEYSEEMDFTAWSRKVAYYSTLAYIRDQRRDKHVFDEAVIAQLAARPVAADEDEVRVALRHCLASLPEDLRTLIRERYWPGSSITAIAKKHGKSEGAIRMTLMRVRTTLGDCIERKRAATL</sequence>
<dbReference type="InterPro" id="IPR014331">
    <property type="entry name" value="RNA_pol_sigma70_ECF_RHOBA"/>
</dbReference>
<dbReference type="NCBIfam" id="TIGR02937">
    <property type="entry name" value="sigma70-ECF"/>
    <property type="match status" value="1"/>
</dbReference>
<dbReference type="InterPro" id="IPR013325">
    <property type="entry name" value="RNA_pol_sigma_r2"/>
</dbReference>
<evidence type="ECO:0000256" key="3">
    <source>
        <dbReference type="ARBA" id="ARBA00023082"/>
    </source>
</evidence>
<dbReference type="InterPro" id="IPR007627">
    <property type="entry name" value="RNA_pol_sigma70_r2"/>
</dbReference>
<dbReference type="GO" id="GO:0003677">
    <property type="term" value="F:DNA binding"/>
    <property type="evidence" value="ECO:0007669"/>
    <property type="project" value="InterPro"/>
</dbReference>
<comment type="similarity">
    <text evidence="1">Belongs to the sigma-70 factor family. ECF subfamily.</text>
</comment>
<dbReference type="InterPro" id="IPR013249">
    <property type="entry name" value="RNA_pol_sigma70_r4_t2"/>
</dbReference>
<evidence type="ECO:0000256" key="2">
    <source>
        <dbReference type="ARBA" id="ARBA00023015"/>
    </source>
</evidence>
<dbReference type="EMBL" id="AP021861">
    <property type="protein sequence ID" value="BBO36018.1"/>
    <property type="molecule type" value="Genomic_DNA"/>
</dbReference>
<evidence type="ECO:0008006" key="9">
    <source>
        <dbReference type="Google" id="ProtNLM"/>
    </source>
</evidence>
<evidence type="ECO:0000313" key="8">
    <source>
        <dbReference type="Proteomes" id="UP000326837"/>
    </source>
</evidence>
<dbReference type="NCBIfam" id="TIGR02989">
    <property type="entry name" value="Sig-70_gvs1"/>
    <property type="match status" value="1"/>
</dbReference>
<dbReference type="InterPro" id="IPR013324">
    <property type="entry name" value="RNA_pol_sigma_r3/r4-like"/>
</dbReference>
<dbReference type="GO" id="GO:0006352">
    <property type="term" value="P:DNA-templated transcription initiation"/>
    <property type="evidence" value="ECO:0007669"/>
    <property type="project" value="InterPro"/>
</dbReference>
<dbReference type="Pfam" id="PF08281">
    <property type="entry name" value="Sigma70_r4_2"/>
    <property type="match status" value="1"/>
</dbReference>